<dbReference type="AlphaFoldDB" id="A0A2J8P9C4"/>
<organism evidence="1 2">
    <name type="scientific">Pan troglodytes</name>
    <name type="common">Chimpanzee</name>
    <dbReference type="NCBI Taxonomy" id="9598"/>
    <lineage>
        <taxon>Eukaryota</taxon>
        <taxon>Metazoa</taxon>
        <taxon>Chordata</taxon>
        <taxon>Craniata</taxon>
        <taxon>Vertebrata</taxon>
        <taxon>Euteleostomi</taxon>
        <taxon>Mammalia</taxon>
        <taxon>Eutheria</taxon>
        <taxon>Euarchontoglires</taxon>
        <taxon>Primates</taxon>
        <taxon>Haplorrhini</taxon>
        <taxon>Catarrhini</taxon>
        <taxon>Hominidae</taxon>
        <taxon>Pan</taxon>
    </lineage>
</organism>
<evidence type="ECO:0000313" key="2">
    <source>
        <dbReference type="Proteomes" id="UP000236370"/>
    </source>
</evidence>
<evidence type="ECO:0000313" key="1">
    <source>
        <dbReference type="EMBL" id="PNI80604.1"/>
    </source>
</evidence>
<dbReference type="Proteomes" id="UP000236370">
    <property type="component" value="Unassembled WGS sequence"/>
</dbReference>
<name>A0A2J8P9C4_PANTR</name>
<dbReference type="EMBL" id="NBAG03000218">
    <property type="protein sequence ID" value="PNI80604.1"/>
    <property type="molecule type" value="Genomic_DNA"/>
</dbReference>
<proteinExistence type="predicted"/>
<feature type="non-terminal residue" evidence="1">
    <location>
        <position position="73"/>
    </location>
</feature>
<sequence length="73" mass="8222">MASKGAGMSFSHKSYRLTSDAEKSRVTGIVQEKLLNDYLNRIFSSSEHAATSRKPLNFQNLPEHLDQLLQVDN</sequence>
<reference evidence="1 2" key="1">
    <citation type="submission" date="2017-12" db="EMBL/GenBank/DDBJ databases">
        <title>High-resolution comparative analysis of great ape genomes.</title>
        <authorList>
            <person name="Pollen A."/>
            <person name="Hastie A."/>
            <person name="Hormozdiari F."/>
            <person name="Dougherty M."/>
            <person name="Liu R."/>
            <person name="Chaisson M."/>
            <person name="Hoppe E."/>
            <person name="Hill C."/>
            <person name="Pang A."/>
            <person name="Hillier L."/>
            <person name="Baker C."/>
            <person name="Armstrong J."/>
            <person name="Shendure J."/>
            <person name="Paten B."/>
            <person name="Wilson R."/>
            <person name="Chao H."/>
            <person name="Schneider V."/>
            <person name="Ventura M."/>
            <person name="Kronenberg Z."/>
            <person name="Murali S."/>
            <person name="Gordon D."/>
            <person name="Cantsilieris S."/>
            <person name="Munson K."/>
            <person name="Nelson B."/>
            <person name="Raja A."/>
            <person name="Underwood J."/>
            <person name="Diekhans M."/>
            <person name="Fiddes I."/>
            <person name="Haussler D."/>
            <person name="Eichler E."/>
        </authorList>
    </citation>
    <scope>NUCLEOTIDE SEQUENCE [LARGE SCALE GENOMIC DNA]</scope>
    <source>
        <strain evidence="1">Yerkes chimp pedigree #C0471</strain>
    </source>
</reference>
<gene>
    <name evidence="1" type="ORF">CK820_G0005087</name>
</gene>
<accession>A0A2J8P9C4</accession>
<comment type="caution">
    <text evidence="1">The sequence shown here is derived from an EMBL/GenBank/DDBJ whole genome shotgun (WGS) entry which is preliminary data.</text>
</comment>
<protein>
    <submittedName>
        <fullName evidence="1">RNF123 isoform 13</fullName>
    </submittedName>
</protein>